<evidence type="ECO:0008006" key="4">
    <source>
        <dbReference type="Google" id="ProtNLM"/>
    </source>
</evidence>
<dbReference type="Proteomes" id="UP001343724">
    <property type="component" value="Unassembled WGS sequence"/>
</dbReference>
<evidence type="ECO:0000256" key="1">
    <source>
        <dbReference type="SAM" id="Phobius"/>
    </source>
</evidence>
<feature type="transmembrane region" description="Helical" evidence="1">
    <location>
        <begin position="103"/>
        <end position="133"/>
    </location>
</feature>
<keyword evidence="1" id="KW-0812">Transmembrane</keyword>
<sequence>MNTNHAKAIKGMSIANIVLAALGVLAMLVVWAGLGAGGAAISGSGYDYFYTDDGYYITVDDMNMILGVAGVLVFLVLICAVLILIAGILGVRGANKPEKLKGVMIWNIVAAVVSLLSGCWVSLVLCIIVAVFASKDRKLYAAPVAAAPYGAPAYGYAPVPTAAPAASQQPAQTAPVTPQQPVQSAAVAPQQPIAAEAVVAAEPAIILPDSNVDHVMEGVTVIEAPEEPAAEPADDADKPTA</sequence>
<keyword evidence="1" id="KW-0472">Membrane</keyword>
<protein>
    <recommendedName>
        <fullName evidence="4">DUF4064 domain-containing protein</fullName>
    </recommendedName>
</protein>
<comment type="caution">
    <text evidence="2">The sequence shown here is derived from an EMBL/GenBank/DDBJ whole genome shotgun (WGS) entry which is preliminary data.</text>
</comment>
<evidence type="ECO:0000313" key="2">
    <source>
        <dbReference type="EMBL" id="MEC4295083.1"/>
    </source>
</evidence>
<dbReference type="RefSeq" id="WP_326439757.1">
    <property type="nucleotide sequence ID" value="NZ_JAYMFH010000007.1"/>
</dbReference>
<accession>A0ABU6IZ24</accession>
<name>A0ABU6IZ24_9ACTN</name>
<organism evidence="2 3">
    <name type="scientific">Adlercreutzia shanghongiae</name>
    <dbReference type="NCBI Taxonomy" id="3111773"/>
    <lineage>
        <taxon>Bacteria</taxon>
        <taxon>Bacillati</taxon>
        <taxon>Actinomycetota</taxon>
        <taxon>Coriobacteriia</taxon>
        <taxon>Eggerthellales</taxon>
        <taxon>Eggerthellaceae</taxon>
        <taxon>Adlercreutzia</taxon>
    </lineage>
</organism>
<feature type="transmembrane region" description="Helical" evidence="1">
    <location>
        <begin position="64"/>
        <end position="91"/>
    </location>
</feature>
<keyword evidence="1" id="KW-1133">Transmembrane helix</keyword>
<dbReference type="EMBL" id="JAYMFH010000007">
    <property type="protein sequence ID" value="MEC4295083.1"/>
    <property type="molecule type" value="Genomic_DNA"/>
</dbReference>
<gene>
    <name evidence="2" type="ORF">VJ920_07150</name>
</gene>
<evidence type="ECO:0000313" key="3">
    <source>
        <dbReference type="Proteomes" id="UP001343724"/>
    </source>
</evidence>
<keyword evidence="3" id="KW-1185">Reference proteome</keyword>
<reference evidence="2 3" key="1">
    <citation type="submission" date="2024-01" db="EMBL/GenBank/DDBJ databases">
        <title>novel species in genus Adlercreutzia.</title>
        <authorList>
            <person name="Liu X."/>
        </authorList>
    </citation>
    <scope>NUCLEOTIDE SEQUENCE [LARGE SCALE GENOMIC DNA]</scope>
    <source>
        <strain evidence="2 3">R22</strain>
    </source>
</reference>
<proteinExistence type="predicted"/>